<proteinExistence type="predicted"/>
<gene>
    <name evidence="4" type="ORF">CFD26_106097</name>
</gene>
<feature type="domain" description="Myb-like" evidence="3">
    <location>
        <begin position="3"/>
        <end position="54"/>
    </location>
</feature>
<feature type="compositionally biased region" description="Acidic residues" evidence="2">
    <location>
        <begin position="71"/>
        <end position="83"/>
    </location>
</feature>
<feature type="coiled-coil region" evidence="1">
    <location>
        <begin position="393"/>
        <end position="506"/>
    </location>
</feature>
<dbReference type="PROSITE" id="PS50090">
    <property type="entry name" value="MYB_LIKE"/>
    <property type="match status" value="1"/>
</dbReference>
<feature type="compositionally biased region" description="Polar residues" evidence="2">
    <location>
        <begin position="99"/>
        <end position="109"/>
    </location>
</feature>
<organism evidence="4 5">
    <name type="scientific">Aspergillus turcosus</name>
    <dbReference type="NCBI Taxonomy" id="1245748"/>
    <lineage>
        <taxon>Eukaryota</taxon>
        <taxon>Fungi</taxon>
        <taxon>Dikarya</taxon>
        <taxon>Ascomycota</taxon>
        <taxon>Pezizomycotina</taxon>
        <taxon>Eurotiomycetes</taxon>
        <taxon>Eurotiomycetidae</taxon>
        <taxon>Eurotiales</taxon>
        <taxon>Aspergillaceae</taxon>
        <taxon>Aspergillus</taxon>
        <taxon>Aspergillus subgen. Fumigati</taxon>
    </lineage>
</organism>
<reference evidence="4 5" key="1">
    <citation type="submission" date="2018-08" db="EMBL/GenBank/DDBJ databases">
        <title>Draft genome sequences of two Aspergillus turcosus clinical strains isolated from bronchoalveolar lavage fluid: one azole-susceptible and the other azole-resistant.</title>
        <authorList>
            <person name="Parent-Michaud M."/>
            <person name="Dufresne P.J."/>
            <person name="Fournier E."/>
            <person name="Martineau C."/>
            <person name="Moreira S."/>
            <person name="Perkins V."/>
            <person name="De Repentigny L."/>
            <person name="Dufresne S.F."/>
        </authorList>
    </citation>
    <scope>NUCLEOTIDE SEQUENCE [LARGE SCALE GENOMIC DNA]</scope>
    <source>
        <strain evidence="4">HMR AF 1038</strain>
    </source>
</reference>
<feature type="compositionally biased region" description="Basic and acidic residues" evidence="2">
    <location>
        <begin position="313"/>
        <end position="323"/>
    </location>
</feature>
<feature type="compositionally biased region" description="Polar residues" evidence="2">
    <location>
        <begin position="171"/>
        <end position="195"/>
    </location>
</feature>
<feature type="compositionally biased region" description="Low complexity" evidence="2">
    <location>
        <begin position="257"/>
        <end position="271"/>
    </location>
</feature>
<dbReference type="EMBL" id="NIDN02000032">
    <property type="protein sequence ID" value="RLL99405.1"/>
    <property type="molecule type" value="Genomic_DNA"/>
</dbReference>
<evidence type="ECO:0000313" key="5">
    <source>
        <dbReference type="Proteomes" id="UP000215289"/>
    </source>
</evidence>
<accession>A0A421DBC4</accession>
<dbReference type="CDD" id="cd00167">
    <property type="entry name" value="SANT"/>
    <property type="match status" value="1"/>
</dbReference>
<evidence type="ECO:0000256" key="1">
    <source>
        <dbReference type="SAM" id="Coils"/>
    </source>
</evidence>
<dbReference type="InterPro" id="IPR009057">
    <property type="entry name" value="Homeodomain-like_sf"/>
</dbReference>
<dbReference type="OrthoDB" id="4504882at2759"/>
<protein>
    <recommendedName>
        <fullName evidence="3">Myb-like domain-containing protein</fullName>
    </recommendedName>
</protein>
<dbReference type="Gene3D" id="1.10.10.60">
    <property type="entry name" value="Homeodomain-like"/>
    <property type="match status" value="1"/>
</dbReference>
<keyword evidence="5" id="KW-1185">Reference proteome</keyword>
<feature type="compositionally biased region" description="Basic and acidic residues" evidence="2">
    <location>
        <begin position="110"/>
        <end position="128"/>
    </location>
</feature>
<evidence type="ECO:0000313" key="4">
    <source>
        <dbReference type="EMBL" id="RLL99405.1"/>
    </source>
</evidence>
<feature type="compositionally biased region" description="Low complexity" evidence="2">
    <location>
        <begin position="234"/>
        <end position="244"/>
    </location>
</feature>
<dbReference type="AlphaFoldDB" id="A0A421DBC4"/>
<name>A0A421DBC4_9EURO</name>
<comment type="caution">
    <text evidence="4">The sequence shown here is derived from an EMBL/GenBank/DDBJ whole genome shotgun (WGS) entry which is preliminary data.</text>
</comment>
<feature type="region of interest" description="Disordered" evidence="2">
    <location>
        <begin position="57"/>
        <end position="364"/>
    </location>
</feature>
<dbReference type="SMART" id="SM00717">
    <property type="entry name" value="SANT"/>
    <property type="match status" value="1"/>
</dbReference>
<keyword evidence="1" id="KW-0175">Coiled coil</keyword>
<dbReference type="Proteomes" id="UP000215289">
    <property type="component" value="Unassembled WGS sequence"/>
</dbReference>
<evidence type="ECO:0000256" key="2">
    <source>
        <dbReference type="SAM" id="MobiDB-lite"/>
    </source>
</evidence>
<feature type="compositionally biased region" description="Polar residues" evidence="2">
    <location>
        <begin position="288"/>
        <end position="299"/>
    </location>
</feature>
<sequence length="507" mass="55624">MPGNRKTRVRWTASEKLRLLNFRDNHTHLSWEEIAKSFPGRSATALTKQYSDLKIDRDKKAAEMANNHNEETEDMASSDDGTTEEMVSSDDGTTEEMASGQNEGINTTELSKENKRLLDVEGDNETRPRKQPKSGYVAANNHDDPTYSPSEGSESEGGDINYEGDMGRSPTARQLRNTPRKQLNNIGVGSGSTLKRPSKITKLRFTSQREARDSFSTTLASPDPRTLHKEKNSTEATKTASTSSHPTLPDSPSPEKAAATNSSIISSAIASPVQRTHPSLSPAINRPFAQNPQPATNEHSPSKPEQENPQPTAKEHSPSKPEQENPEPSTNEHSPSKPEQEMAPRPASPLPGATTAPMEAGNSYGYPPMQQGALMFFQAAIAMRDFPRERARVMQLEDANENLHMEIQKLKEKEAELKQKIGELKVSNSNLEGALKNHADQVKKLEAGIKEMSEKKNHGALNSANGATITNCLEHATRLNALTEENEKLKERIKLVAEAVAASNDQA</sequence>
<dbReference type="InterPro" id="IPR001005">
    <property type="entry name" value="SANT/Myb"/>
</dbReference>
<evidence type="ECO:0000259" key="3">
    <source>
        <dbReference type="PROSITE" id="PS50090"/>
    </source>
</evidence>
<dbReference type="SUPFAM" id="SSF46689">
    <property type="entry name" value="Homeodomain-like"/>
    <property type="match status" value="1"/>
</dbReference>